<dbReference type="AlphaFoldDB" id="A0A4R7D2Y4"/>
<feature type="transmembrane region" description="Helical" evidence="1">
    <location>
        <begin position="182"/>
        <end position="199"/>
    </location>
</feature>
<organism evidence="2 3">
    <name type="scientific">Sphingobacterium paludis</name>
    <dbReference type="NCBI Taxonomy" id="1476465"/>
    <lineage>
        <taxon>Bacteria</taxon>
        <taxon>Pseudomonadati</taxon>
        <taxon>Bacteroidota</taxon>
        <taxon>Sphingobacteriia</taxon>
        <taxon>Sphingobacteriales</taxon>
        <taxon>Sphingobacteriaceae</taxon>
        <taxon>Sphingobacterium</taxon>
    </lineage>
</organism>
<dbReference type="Proteomes" id="UP000294752">
    <property type="component" value="Unassembled WGS sequence"/>
</dbReference>
<dbReference type="EMBL" id="SNZV01000005">
    <property type="protein sequence ID" value="TDS13176.1"/>
    <property type="molecule type" value="Genomic_DNA"/>
</dbReference>
<feature type="transmembrane region" description="Helical" evidence="1">
    <location>
        <begin position="228"/>
        <end position="249"/>
    </location>
</feature>
<feature type="transmembrane region" description="Helical" evidence="1">
    <location>
        <begin position="206"/>
        <end position="222"/>
    </location>
</feature>
<feature type="transmembrane region" description="Helical" evidence="1">
    <location>
        <begin position="50"/>
        <end position="70"/>
    </location>
</feature>
<dbReference type="PANTHER" id="PTHR33802">
    <property type="entry name" value="SI:CH211-161H7.5-RELATED"/>
    <property type="match status" value="1"/>
</dbReference>
<feature type="transmembrane region" description="Helical" evidence="1">
    <location>
        <begin position="82"/>
        <end position="102"/>
    </location>
</feature>
<reference evidence="2 3" key="1">
    <citation type="submission" date="2019-03" db="EMBL/GenBank/DDBJ databases">
        <title>Genomic Encyclopedia of Type Strains, Phase III (KMG-III): the genomes of soil and plant-associated and newly described type strains.</title>
        <authorList>
            <person name="Whitman W."/>
        </authorList>
    </citation>
    <scope>NUCLEOTIDE SEQUENCE [LARGE SCALE GENOMIC DNA]</scope>
    <source>
        <strain evidence="2 3">CGMCC 1.12801</strain>
    </source>
</reference>
<feature type="transmembrane region" description="Helical" evidence="1">
    <location>
        <begin position="139"/>
        <end position="162"/>
    </location>
</feature>
<keyword evidence="1" id="KW-0812">Transmembrane</keyword>
<evidence type="ECO:0008006" key="4">
    <source>
        <dbReference type="Google" id="ProtNLM"/>
    </source>
</evidence>
<feature type="transmembrane region" description="Helical" evidence="1">
    <location>
        <begin position="108"/>
        <end position="127"/>
    </location>
</feature>
<accession>A0A4R7D2Y4</accession>
<proteinExistence type="predicted"/>
<comment type="caution">
    <text evidence="2">The sequence shown here is derived from an EMBL/GenBank/DDBJ whole genome shotgun (WGS) entry which is preliminary data.</text>
</comment>
<dbReference type="OrthoDB" id="5189031at2"/>
<feature type="transmembrane region" description="Helical" evidence="1">
    <location>
        <begin position="7"/>
        <end position="30"/>
    </location>
</feature>
<evidence type="ECO:0000313" key="2">
    <source>
        <dbReference type="EMBL" id="TDS13176.1"/>
    </source>
</evidence>
<sequence>MKNKRYIILNTVGLILTVVINYLSNTGIFYGNTMKTVSDAYFTLFTPAGYAFSIWGIIYLGLASFIVYSGRHVFRGIDPLRAVERIGSWFFISCLANMFWVVAWLNHYTLLSVLLMVILLVSLLRIVSKLELSLRKVSVKNYVFIALPFSLYAGWISLAIIANVAALLTKYRWDGFGLTEETWALIMIAIAGMVNIGMVLKRNMKAYGAVGMWALLAVAANQNADALYIIYACYVFSALVFLAILFNFFRPTRLKDNNAFHS</sequence>
<keyword evidence="3" id="KW-1185">Reference proteome</keyword>
<keyword evidence="1" id="KW-0472">Membrane</keyword>
<dbReference type="RefSeq" id="WP_133640661.1">
    <property type="nucleotide sequence ID" value="NZ_SNZV01000005.1"/>
</dbReference>
<evidence type="ECO:0000313" key="3">
    <source>
        <dbReference type="Proteomes" id="UP000294752"/>
    </source>
</evidence>
<evidence type="ECO:0000256" key="1">
    <source>
        <dbReference type="SAM" id="Phobius"/>
    </source>
</evidence>
<name>A0A4R7D2Y4_9SPHI</name>
<protein>
    <recommendedName>
        <fullName evidence="4">TspO/MBR related protein</fullName>
    </recommendedName>
</protein>
<keyword evidence="1" id="KW-1133">Transmembrane helix</keyword>
<gene>
    <name evidence="2" type="ORF">B0I21_105310</name>
</gene>
<dbReference type="PANTHER" id="PTHR33802:SF1">
    <property type="entry name" value="XK-RELATED PROTEIN"/>
    <property type="match status" value="1"/>
</dbReference>